<dbReference type="SUPFAM" id="SSF52266">
    <property type="entry name" value="SGNH hydrolase"/>
    <property type="match status" value="1"/>
</dbReference>
<dbReference type="InterPro" id="IPR050023">
    <property type="entry name" value="OctT"/>
</dbReference>
<dbReference type="EMBL" id="JBHSIM010000018">
    <property type="protein sequence ID" value="MFC4832516.1"/>
    <property type="molecule type" value="Genomic_DNA"/>
</dbReference>
<dbReference type="RefSeq" id="WP_274187682.1">
    <property type="nucleotide sequence ID" value="NZ_BAABHN010000018.1"/>
</dbReference>
<proteinExistence type="predicted"/>
<name>A0ABV9RE96_9PSEU</name>
<sequence>MATAGLGPGGDVSSGRVLVVIADSLAFHGPDRAEPADEPRLWPHVAASVVGGRAELHAGLGWTARHAWRAMVGDPRIWASLRHADAVVLGVGGMDTLPSPVPTALRETIPALRPAPLRRAVRDAHGWLTPRAARLLGAAGPVALPPGETVRHLERLRVAVTTLIPGLPVVGMLPAVHRAPAYGGVHAGRERHVAALTAWASRRGVALVDPAPLVADHVLRGRGNPDGIHWGWAAHAAVGDAVGRTVEKALADRG</sequence>
<accession>A0ABV9RE96</accession>
<keyword evidence="1" id="KW-0808">Transferase</keyword>
<keyword evidence="1" id="KW-0012">Acyltransferase</keyword>
<dbReference type="NCBIfam" id="NF043016">
    <property type="entry name" value="DigluglyOctase"/>
    <property type="match status" value="1"/>
</dbReference>
<evidence type="ECO:0000313" key="2">
    <source>
        <dbReference type="Proteomes" id="UP001595909"/>
    </source>
</evidence>
<dbReference type="Proteomes" id="UP001595909">
    <property type="component" value="Unassembled WGS sequence"/>
</dbReference>
<dbReference type="EC" id="2.3.1.273" evidence="1"/>
<protein>
    <submittedName>
        <fullName evidence="1">Diglucosylglycerate octanoyltransferase</fullName>
        <ecNumber evidence="1">2.3.1.273</ecNumber>
    </submittedName>
</protein>
<reference evidence="2" key="1">
    <citation type="journal article" date="2019" name="Int. J. Syst. Evol. Microbiol.">
        <title>The Global Catalogue of Microorganisms (GCM) 10K type strain sequencing project: providing services to taxonomists for standard genome sequencing and annotation.</title>
        <authorList>
            <consortium name="The Broad Institute Genomics Platform"/>
            <consortium name="The Broad Institute Genome Sequencing Center for Infectious Disease"/>
            <person name="Wu L."/>
            <person name="Ma J."/>
        </authorList>
    </citation>
    <scope>NUCLEOTIDE SEQUENCE [LARGE SCALE GENOMIC DNA]</scope>
    <source>
        <strain evidence="2">CCUG 50347</strain>
    </source>
</reference>
<dbReference type="GO" id="GO:0016414">
    <property type="term" value="F:diglucosylglycerate octanoyltransferase activity"/>
    <property type="evidence" value="ECO:0007669"/>
    <property type="project" value="UniProtKB-EC"/>
</dbReference>
<organism evidence="1 2">
    <name type="scientific">Actinomycetospora chibensis</name>
    <dbReference type="NCBI Taxonomy" id="663606"/>
    <lineage>
        <taxon>Bacteria</taxon>
        <taxon>Bacillati</taxon>
        <taxon>Actinomycetota</taxon>
        <taxon>Actinomycetes</taxon>
        <taxon>Pseudonocardiales</taxon>
        <taxon>Pseudonocardiaceae</taxon>
        <taxon>Actinomycetospora</taxon>
    </lineage>
</organism>
<comment type="caution">
    <text evidence="1">The sequence shown here is derived from an EMBL/GenBank/DDBJ whole genome shotgun (WGS) entry which is preliminary data.</text>
</comment>
<gene>
    <name evidence="1" type="primary">octT</name>
    <name evidence="1" type="ORF">ACFPEL_08850</name>
</gene>
<evidence type="ECO:0000313" key="1">
    <source>
        <dbReference type="EMBL" id="MFC4832516.1"/>
    </source>
</evidence>
<keyword evidence="2" id="KW-1185">Reference proteome</keyword>